<dbReference type="Gene3D" id="3.40.50.300">
    <property type="entry name" value="P-loop containing nucleotide triphosphate hydrolases"/>
    <property type="match status" value="1"/>
</dbReference>
<evidence type="ECO:0000259" key="2">
    <source>
        <dbReference type="Pfam" id="PF00005"/>
    </source>
</evidence>
<sequence length="80" mass="7960">MTGDTESAARAMDVRKSYGTGEAAVTALDGVSVDFARGRFTAIMGPSGSGKSTLMPGWTPSTPATCGSAAPRSTGCATRG</sequence>
<reference evidence="3 4" key="1">
    <citation type="submission" date="2020-08" db="EMBL/GenBank/DDBJ databases">
        <title>Genomic Encyclopedia of Type Strains, Phase III (KMG-III): the genomes of soil and plant-associated and newly described type strains.</title>
        <authorList>
            <person name="Whitman W."/>
        </authorList>
    </citation>
    <scope>NUCLEOTIDE SEQUENCE [LARGE SCALE GENOMIC DNA]</scope>
    <source>
        <strain evidence="3 4">CECT 8640</strain>
    </source>
</reference>
<evidence type="ECO:0000256" key="1">
    <source>
        <dbReference type="SAM" id="MobiDB-lite"/>
    </source>
</evidence>
<dbReference type="GO" id="GO:0022857">
    <property type="term" value="F:transmembrane transporter activity"/>
    <property type="evidence" value="ECO:0007669"/>
    <property type="project" value="TreeGrafter"/>
</dbReference>
<evidence type="ECO:0000313" key="4">
    <source>
        <dbReference type="Proteomes" id="UP000547510"/>
    </source>
</evidence>
<dbReference type="Proteomes" id="UP000547510">
    <property type="component" value="Unassembled WGS sequence"/>
</dbReference>
<dbReference type="InterPro" id="IPR027417">
    <property type="entry name" value="P-loop_NTPase"/>
</dbReference>
<evidence type="ECO:0000313" key="3">
    <source>
        <dbReference type="EMBL" id="MBB5956901.1"/>
    </source>
</evidence>
<dbReference type="Pfam" id="PF00005">
    <property type="entry name" value="ABC_tran"/>
    <property type="match status" value="1"/>
</dbReference>
<dbReference type="PANTHER" id="PTHR24220">
    <property type="entry name" value="IMPORT ATP-BINDING PROTEIN"/>
    <property type="match status" value="1"/>
</dbReference>
<dbReference type="GO" id="GO:0005886">
    <property type="term" value="C:plasma membrane"/>
    <property type="evidence" value="ECO:0007669"/>
    <property type="project" value="TreeGrafter"/>
</dbReference>
<feature type="domain" description="ABC transporter" evidence="2">
    <location>
        <begin position="28"/>
        <end position="67"/>
    </location>
</feature>
<name>A0A841CHM5_9PSEU</name>
<dbReference type="EMBL" id="JACHJN010000005">
    <property type="protein sequence ID" value="MBB5956901.1"/>
    <property type="molecule type" value="Genomic_DNA"/>
</dbReference>
<dbReference type="InterPro" id="IPR015854">
    <property type="entry name" value="ABC_transpr_LolD-like"/>
</dbReference>
<dbReference type="SUPFAM" id="SSF52540">
    <property type="entry name" value="P-loop containing nucleoside triphosphate hydrolases"/>
    <property type="match status" value="1"/>
</dbReference>
<dbReference type="GO" id="GO:0005524">
    <property type="term" value="F:ATP binding"/>
    <property type="evidence" value="ECO:0007669"/>
    <property type="project" value="InterPro"/>
</dbReference>
<accession>A0A841CHM5</accession>
<dbReference type="PANTHER" id="PTHR24220:SF685">
    <property type="entry name" value="ABC TRANSPORTER RELATED"/>
    <property type="match status" value="1"/>
</dbReference>
<protein>
    <submittedName>
        <fullName evidence="3">ABC-type lipoprotein export system ATPase subunit</fullName>
    </submittedName>
</protein>
<keyword evidence="4" id="KW-1185">Reference proteome</keyword>
<feature type="region of interest" description="Disordered" evidence="1">
    <location>
        <begin position="45"/>
        <end position="80"/>
    </location>
</feature>
<dbReference type="InterPro" id="IPR003439">
    <property type="entry name" value="ABC_transporter-like_ATP-bd"/>
</dbReference>
<gene>
    <name evidence="3" type="ORF">FHS29_003494</name>
</gene>
<dbReference type="AlphaFoldDB" id="A0A841CHM5"/>
<proteinExistence type="predicted"/>
<keyword evidence="3" id="KW-0449">Lipoprotein</keyword>
<comment type="caution">
    <text evidence="3">The sequence shown here is derived from an EMBL/GenBank/DDBJ whole genome shotgun (WGS) entry which is preliminary data.</text>
</comment>
<dbReference type="GO" id="GO:0016887">
    <property type="term" value="F:ATP hydrolysis activity"/>
    <property type="evidence" value="ECO:0007669"/>
    <property type="project" value="InterPro"/>
</dbReference>
<organism evidence="3 4">
    <name type="scientific">Saccharothrix tamanrassetensis</name>
    <dbReference type="NCBI Taxonomy" id="1051531"/>
    <lineage>
        <taxon>Bacteria</taxon>
        <taxon>Bacillati</taxon>
        <taxon>Actinomycetota</taxon>
        <taxon>Actinomycetes</taxon>
        <taxon>Pseudonocardiales</taxon>
        <taxon>Pseudonocardiaceae</taxon>
        <taxon>Saccharothrix</taxon>
    </lineage>
</organism>